<evidence type="ECO:0000313" key="3">
    <source>
        <dbReference type="EMBL" id="MBF9196418.1"/>
    </source>
</evidence>
<keyword evidence="4" id="KW-1185">Reference proteome</keyword>
<dbReference type="EMBL" id="JADQDN010000004">
    <property type="protein sequence ID" value="MBF9196418.1"/>
    <property type="molecule type" value="Genomic_DNA"/>
</dbReference>
<gene>
    <name evidence="3" type="ORF">I2H36_10235</name>
</gene>
<feature type="transmembrane region" description="Helical" evidence="1">
    <location>
        <begin position="350"/>
        <end position="369"/>
    </location>
</feature>
<keyword evidence="1" id="KW-0472">Membrane</keyword>
<comment type="caution">
    <text evidence="3">The sequence shown here is derived from an EMBL/GenBank/DDBJ whole genome shotgun (WGS) entry which is preliminary data.</text>
</comment>
<feature type="transmembrane region" description="Helical" evidence="1">
    <location>
        <begin position="6"/>
        <end position="29"/>
    </location>
</feature>
<organism evidence="3 4">
    <name type="scientific">Microvirga terrestris</name>
    <dbReference type="NCBI Taxonomy" id="2791024"/>
    <lineage>
        <taxon>Bacteria</taxon>
        <taxon>Pseudomonadati</taxon>
        <taxon>Pseudomonadota</taxon>
        <taxon>Alphaproteobacteria</taxon>
        <taxon>Hyphomicrobiales</taxon>
        <taxon>Methylobacteriaceae</taxon>
        <taxon>Microvirga</taxon>
    </lineage>
</organism>
<evidence type="ECO:0000313" key="4">
    <source>
        <dbReference type="Proteomes" id="UP000611708"/>
    </source>
</evidence>
<keyword evidence="1" id="KW-0812">Transmembrane</keyword>
<reference evidence="3 4" key="1">
    <citation type="submission" date="2020-11" db="EMBL/GenBank/DDBJ databases">
        <authorList>
            <person name="Kim M.K."/>
        </authorList>
    </citation>
    <scope>NUCLEOTIDE SEQUENCE [LARGE SCALE GENOMIC DNA]</scope>
    <source>
        <strain evidence="3 4">BT290</strain>
    </source>
</reference>
<accession>A0ABS0HSH7</accession>
<dbReference type="Pfam" id="PF00211">
    <property type="entry name" value="Guanylate_cyc"/>
    <property type="match status" value="1"/>
</dbReference>
<evidence type="ECO:0000259" key="2">
    <source>
        <dbReference type="PROSITE" id="PS50125"/>
    </source>
</evidence>
<dbReference type="SUPFAM" id="SSF55073">
    <property type="entry name" value="Nucleotide cyclase"/>
    <property type="match status" value="1"/>
</dbReference>
<dbReference type="InterPro" id="IPR050697">
    <property type="entry name" value="Adenylyl/Guanylyl_Cyclase_3/4"/>
</dbReference>
<dbReference type="SMART" id="SM00044">
    <property type="entry name" value="CYCc"/>
    <property type="match status" value="1"/>
</dbReference>
<proteinExistence type="predicted"/>
<protein>
    <submittedName>
        <fullName evidence="3">Adenylate/guanylate cyclase domain-containing protein</fullName>
    </submittedName>
</protein>
<feature type="domain" description="Guanylate cyclase" evidence="2">
    <location>
        <begin position="451"/>
        <end position="583"/>
    </location>
</feature>
<dbReference type="RefSeq" id="WP_196263787.1">
    <property type="nucleotide sequence ID" value="NZ_JADQDN010000004.1"/>
</dbReference>
<dbReference type="Gene3D" id="3.30.70.1230">
    <property type="entry name" value="Nucleotide cyclase"/>
    <property type="match status" value="1"/>
</dbReference>
<dbReference type="InterPro" id="IPR001054">
    <property type="entry name" value="A/G_cyclase"/>
</dbReference>
<dbReference type="Proteomes" id="UP000611708">
    <property type="component" value="Unassembled WGS sequence"/>
</dbReference>
<evidence type="ECO:0000256" key="1">
    <source>
        <dbReference type="SAM" id="Phobius"/>
    </source>
</evidence>
<dbReference type="PANTHER" id="PTHR43081">
    <property type="entry name" value="ADENYLATE CYCLASE, TERMINAL-DIFFERENTIATION SPECIFIC-RELATED"/>
    <property type="match status" value="1"/>
</dbReference>
<keyword evidence="1" id="KW-1133">Transmembrane helix</keyword>
<dbReference type="PROSITE" id="PS50125">
    <property type="entry name" value="GUANYLATE_CYCLASE_2"/>
    <property type="match status" value="1"/>
</dbReference>
<dbReference type="CDD" id="cd07302">
    <property type="entry name" value="CHD"/>
    <property type="match status" value="1"/>
</dbReference>
<name>A0ABS0HSH7_9HYPH</name>
<dbReference type="CDD" id="cd18774">
    <property type="entry name" value="PDC2_HK_sensor"/>
    <property type="match status" value="1"/>
</dbReference>
<dbReference type="InterPro" id="IPR029787">
    <property type="entry name" value="Nucleotide_cyclase"/>
</dbReference>
<dbReference type="Gene3D" id="3.30.450.20">
    <property type="entry name" value="PAS domain"/>
    <property type="match status" value="2"/>
</dbReference>
<sequence length="646" mass="70896">MRVRLGFQLSVTALFVAVVLAVGLALVFLSFDRARSITRSAALSFIDRVADHTADRVNGQFKDVLDILEVLRQLQPVESGTILGNPPLYATLAALLRRHGQLYNLYVGYEDGGFIELDMLDRAGPAIREQLQAPPDAAFRLSVMERPPGEVTRIRFTSYLSSDLTVLAQDHREADYDPRERPWYRGAFEPDAGAITDPYVFKVASLIGYTVRAPFTQGRRGIVAGDILLAETDAFMRAQKLGASGAVFLFDDRSRIVAHSRMSEFLHAQGPDAALELPRLNQLVAVDIARPLALWQQGGATHQIFDTADGRTYVAAFRSIKSAGSSGLKLAVVAPLDEFFAEVEAGRRQLVLLALGFVLAALPIVWWIGSMLSRSMKALALETDRIQKFETGGPTRRIRSMIREIDDLGQSVATMQTVVRNFASFVPKRLVQQLVATGDALQPGGSRREVTILFTDIADFTVIAERADPEQVMLRTSRYLAVLSAVIMEHGGTVDKFVGDAIMAIWNAPADDPDHVAHACAAVLACREANRTLNAEFEREGWPAYRTRFGLHTGEAVVGTVGSDDRMAYTVLGATVNLAARLEPLNKDYGTEILVSDAVQRQVSDRFAFRAVDTIRPKGFEATVPVYELCGALQGNALPDDVFDNR</sequence>
<dbReference type="PANTHER" id="PTHR43081:SF1">
    <property type="entry name" value="ADENYLATE CYCLASE, TERMINAL-DIFFERENTIATION SPECIFIC"/>
    <property type="match status" value="1"/>
</dbReference>